<reference evidence="1" key="1">
    <citation type="submission" date="2023-07" db="EMBL/GenBank/DDBJ databases">
        <authorList>
            <consortium name="CYATHOMIX"/>
        </authorList>
    </citation>
    <scope>NUCLEOTIDE SEQUENCE</scope>
    <source>
        <strain evidence="1">N/A</strain>
    </source>
</reference>
<evidence type="ECO:0008006" key="3">
    <source>
        <dbReference type="Google" id="ProtNLM"/>
    </source>
</evidence>
<evidence type="ECO:0000313" key="2">
    <source>
        <dbReference type="Proteomes" id="UP001176961"/>
    </source>
</evidence>
<protein>
    <recommendedName>
        <fullName evidence="3">Terminase large subunit</fullName>
    </recommendedName>
</protein>
<comment type="caution">
    <text evidence="1">The sequence shown here is derived from an EMBL/GenBank/DDBJ whole genome shotgun (WGS) entry which is preliminary data.</text>
</comment>
<dbReference type="InterPro" id="IPR027417">
    <property type="entry name" value="P-loop_NTPase"/>
</dbReference>
<organism evidence="1 2">
    <name type="scientific">Cylicocyclus nassatus</name>
    <name type="common">Nematode worm</name>
    <dbReference type="NCBI Taxonomy" id="53992"/>
    <lineage>
        <taxon>Eukaryota</taxon>
        <taxon>Metazoa</taxon>
        <taxon>Ecdysozoa</taxon>
        <taxon>Nematoda</taxon>
        <taxon>Chromadorea</taxon>
        <taxon>Rhabditida</taxon>
        <taxon>Rhabditina</taxon>
        <taxon>Rhabditomorpha</taxon>
        <taxon>Strongyloidea</taxon>
        <taxon>Strongylidae</taxon>
        <taxon>Cylicocyclus</taxon>
    </lineage>
</organism>
<keyword evidence="2" id="KW-1185">Reference proteome</keyword>
<name>A0AA36HIR0_CYLNA</name>
<dbReference type="EMBL" id="CATQJL010000331">
    <property type="protein sequence ID" value="CAJ0610598.1"/>
    <property type="molecule type" value="Genomic_DNA"/>
</dbReference>
<evidence type="ECO:0000313" key="1">
    <source>
        <dbReference type="EMBL" id="CAJ0610598.1"/>
    </source>
</evidence>
<proteinExistence type="predicted"/>
<dbReference type="Pfam" id="PF04860">
    <property type="entry name" value="Phage_portal"/>
    <property type="match status" value="1"/>
</dbReference>
<gene>
    <name evidence="1" type="ORF">CYNAS_LOCUS22581</name>
</gene>
<dbReference type="Proteomes" id="UP001176961">
    <property type="component" value="Unassembled WGS sequence"/>
</dbReference>
<accession>A0AA36HIR0</accession>
<dbReference type="InterPro" id="IPR006944">
    <property type="entry name" value="Phage/GTA_portal"/>
</dbReference>
<sequence>MRMQWRELCEQRPQLLDVAKIMDDFWNNGRTSDVLNISMPTRFGKSLLSTTFSVYLLTCDVHTRILRASYSAELAESFSYQVRNQLAAFCEKLGMQVATEGTRNRWRIAGNDMDNHAGVGVGGSITGFGFDIAIIDDTAKNMQDAMSAAYRRSLTSFRDSVLIGRMEGKKKILNVGTRWTVNDWFSLWPDAEEYMLPAMNDDGTSCCEAWKTTGELTIERNRISSEVWDAQYQQQPTATGRVCLFDGWRPITCAVPEDGDDFIIIDPSTEYGIDFFTAFHYRRKDGFLYLVDAFASPRAEPQDVAKWINRHDYTVCWCEANGVGASVIKKLRLYGVRSVASFATTSDKYGRAYVQRDNVLNYLRIGDGCDAEVVRELLREAEVFPCTGDDIHDDLIDNVIMAFERMKIPRKHSGYCGIDGLMGGDRECRPFAKSDVDGILSMISNRMQNVVFQSDVETIDITSIARKLHDDAASVIRHMFYDGSVSMHMPTLTWSWELDSEISHYNDGDFVTMYDEVYRNTGETRSQRMKPQIDFLNTINDSDLNLIMNYGAMGVLSPENSSRADGYLDDTEIEKMQSDYRKNYGVRFGKWALMITRNPVKFQKIDMPIAELQLMDKRKAALSSILQFMNIPKELHAFFENAKYSNRNEAELDMYGNTVSYWAAMFVKMFRDCYEWLRINQPTMRYPTDNAIWFDIVGVPALQDKKNAEIEAASKEL</sequence>
<feature type="non-terminal residue" evidence="1">
    <location>
        <position position="717"/>
    </location>
</feature>
<dbReference type="Gene3D" id="3.40.50.300">
    <property type="entry name" value="P-loop containing nucleotide triphosphate hydrolases"/>
    <property type="match status" value="1"/>
</dbReference>
<dbReference type="AlphaFoldDB" id="A0AA36HIR0"/>